<evidence type="ECO:0000256" key="1">
    <source>
        <dbReference type="SAM" id="MobiDB-lite"/>
    </source>
</evidence>
<dbReference type="AlphaFoldDB" id="A0AAD5S021"/>
<comment type="caution">
    <text evidence="2">The sequence shown here is derived from an EMBL/GenBank/DDBJ whole genome shotgun (WGS) entry which is preliminary data.</text>
</comment>
<accession>A0AAD5S021</accession>
<sequence>MATLMSLPTEILSSIFTMSRWFSETHDDEGTGPLYGLCLTCRRFDSIARPLLLDEVNLFFSEDDTISLAGILLALIRRPELRPSVKKLCIVHHWSGVPDEIFTATKYPELLTKIPKAAEEFNMPPEVTAAARLGNTEAALLVLMALAYGVKELELDCKAPVSDVMWHFPRLVSSGLSRLPKTWFVSQHITELALMGPFQNRGANLNAWYSFPFLQLPNLNVLILENGYFFDEATLDRYSDQFEVEFDKPQDSFPNMPGGRFLTLKDYEWPEPTSSGVDVMEIRDCDFDEGALLRFLTLFQGLKTLRIFQNVCGYCMEDKEHWMSHRSNLLGRLTAEGFRSCILQHKDTLEVLEVIMFPRHIRMLPGRKGAPTMRLCKKLKSLYTVGALLKRVEGVRDLSVDLLPPSLEELDLEPASWMESQNKTYAFNAAFKGMKYEWDSDLNDGDSDVEDDQETEDEEEIGDDAEEMEE</sequence>
<name>A0AAD5S021_9PEZI</name>
<gene>
    <name evidence="2" type="ORF">MKZ38_000461</name>
</gene>
<protein>
    <recommendedName>
        <fullName evidence="4">F-box domain-containing protein</fullName>
    </recommendedName>
</protein>
<evidence type="ECO:0000313" key="3">
    <source>
        <dbReference type="Proteomes" id="UP001201980"/>
    </source>
</evidence>
<reference evidence="2" key="1">
    <citation type="submission" date="2022-07" db="EMBL/GenBank/DDBJ databases">
        <title>Draft genome sequence of Zalerion maritima ATCC 34329, a (micro)plastics degrading marine fungus.</title>
        <authorList>
            <person name="Paco A."/>
            <person name="Goncalves M.F.M."/>
            <person name="Rocha-Santos T.A.P."/>
            <person name="Alves A."/>
        </authorList>
    </citation>
    <scope>NUCLEOTIDE SEQUENCE</scope>
    <source>
        <strain evidence="2">ATCC 34329</strain>
    </source>
</reference>
<feature type="region of interest" description="Disordered" evidence="1">
    <location>
        <begin position="441"/>
        <end position="470"/>
    </location>
</feature>
<dbReference type="EMBL" id="JAKWBI020000010">
    <property type="protein sequence ID" value="KAJ2906725.1"/>
    <property type="molecule type" value="Genomic_DNA"/>
</dbReference>
<organism evidence="2 3">
    <name type="scientific">Zalerion maritima</name>
    <dbReference type="NCBI Taxonomy" id="339359"/>
    <lineage>
        <taxon>Eukaryota</taxon>
        <taxon>Fungi</taxon>
        <taxon>Dikarya</taxon>
        <taxon>Ascomycota</taxon>
        <taxon>Pezizomycotina</taxon>
        <taxon>Sordariomycetes</taxon>
        <taxon>Lulworthiomycetidae</taxon>
        <taxon>Lulworthiales</taxon>
        <taxon>Lulworthiaceae</taxon>
        <taxon>Zalerion</taxon>
    </lineage>
</organism>
<dbReference type="Proteomes" id="UP001201980">
    <property type="component" value="Unassembled WGS sequence"/>
</dbReference>
<proteinExistence type="predicted"/>
<evidence type="ECO:0008006" key="4">
    <source>
        <dbReference type="Google" id="ProtNLM"/>
    </source>
</evidence>
<evidence type="ECO:0000313" key="2">
    <source>
        <dbReference type="EMBL" id="KAJ2906725.1"/>
    </source>
</evidence>
<keyword evidence="3" id="KW-1185">Reference proteome</keyword>